<protein>
    <submittedName>
        <fullName evidence="3">DUF6286 domain-containing protein</fullName>
    </submittedName>
</protein>
<keyword evidence="1" id="KW-1133">Transmembrane helix</keyword>
<name>A0ABS7QW96_9ACTN</name>
<organism evidence="3 4">
    <name type="scientific">Streptantibioticus parmotrematis</name>
    <dbReference type="NCBI Taxonomy" id="2873249"/>
    <lineage>
        <taxon>Bacteria</taxon>
        <taxon>Bacillati</taxon>
        <taxon>Actinomycetota</taxon>
        <taxon>Actinomycetes</taxon>
        <taxon>Kitasatosporales</taxon>
        <taxon>Streptomycetaceae</taxon>
        <taxon>Streptantibioticus</taxon>
    </lineage>
</organism>
<reference evidence="3 4" key="1">
    <citation type="submission" date="2021-08" db="EMBL/GenBank/DDBJ databases">
        <title>Streptomyces sp. PTM05 isolated from lichen.</title>
        <authorList>
            <person name="Somphong A."/>
            <person name="Phongsopitanun W."/>
            <person name="Tanasupawat S."/>
        </authorList>
    </citation>
    <scope>NUCLEOTIDE SEQUENCE [LARGE SCALE GENOMIC DNA]</scope>
    <source>
        <strain evidence="3 4">Ptm05</strain>
    </source>
</reference>
<dbReference type="RefSeq" id="WP_222980225.1">
    <property type="nucleotide sequence ID" value="NZ_JAINVZ010000016.1"/>
</dbReference>
<feature type="transmembrane region" description="Helical" evidence="1">
    <location>
        <begin position="81"/>
        <end position="102"/>
    </location>
</feature>
<keyword evidence="1" id="KW-0812">Transmembrane</keyword>
<comment type="caution">
    <text evidence="3">The sequence shown here is derived from an EMBL/GenBank/DDBJ whole genome shotgun (WGS) entry which is preliminary data.</text>
</comment>
<keyword evidence="1" id="KW-0472">Membrane</keyword>
<dbReference type="Proteomes" id="UP001198565">
    <property type="component" value="Unassembled WGS sequence"/>
</dbReference>
<proteinExistence type="predicted"/>
<keyword evidence="4" id="KW-1185">Reference proteome</keyword>
<evidence type="ECO:0000313" key="4">
    <source>
        <dbReference type="Proteomes" id="UP001198565"/>
    </source>
</evidence>
<dbReference type="InterPro" id="IPR046253">
    <property type="entry name" value="DUF6286"/>
</dbReference>
<evidence type="ECO:0000313" key="3">
    <source>
        <dbReference type="EMBL" id="MBY8887486.1"/>
    </source>
</evidence>
<dbReference type="Pfam" id="PF19803">
    <property type="entry name" value="DUF6286"/>
    <property type="match status" value="1"/>
</dbReference>
<gene>
    <name evidence="3" type="ORF">K7472_21970</name>
</gene>
<sequence>MSAPEEPPAAGATAYEAAPTSRARRFWSARRVPAAVTAALALAVTGPLLYDVASVRAGRHALAWRVRLAGQLSTRQLRDQWVLIGAGVAVLLGLWLIVLALTPGVRGVLRMRQVAAPVRAGLDRTAAAGVVRQRVLSVPGVFAARATVTRRRIKVRAHSHFRDLDEVRGDLDAALAETLGDLGLAGTPLVTLSLRRTGRR</sequence>
<evidence type="ECO:0000256" key="1">
    <source>
        <dbReference type="SAM" id="Phobius"/>
    </source>
</evidence>
<feature type="transmembrane region" description="Helical" evidence="1">
    <location>
        <begin position="32"/>
        <end position="50"/>
    </location>
</feature>
<dbReference type="EMBL" id="JAINVZ010000016">
    <property type="protein sequence ID" value="MBY8887486.1"/>
    <property type="molecule type" value="Genomic_DNA"/>
</dbReference>
<evidence type="ECO:0000259" key="2">
    <source>
        <dbReference type="Pfam" id="PF19803"/>
    </source>
</evidence>
<feature type="domain" description="DUF6286" evidence="2">
    <location>
        <begin position="91"/>
        <end position="195"/>
    </location>
</feature>
<accession>A0ABS7QW96</accession>